<dbReference type="AlphaFoldDB" id="A0A8J7GJE1"/>
<evidence type="ECO:0000256" key="1">
    <source>
        <dbReference type="ARBA" id="ARBA00004496"/>
    </source>
</evidence>
<dbReference type="GO" id="GO:0005737">
    <property type="term" value="C:cytoplasm"/>
    <property type="evidence" value="ECO:0007669"/>
    <property type="project" value="UniProtKB-SubCell"/>
</dbReference>
<evidence type="ECO:0000256" key="2">
    <source>
        <dbReference type="ARBA" id="ARBA00022490"/>
    </source>
</evidence>
<dbReference type="FunFam" id="3.40.1230.10:FF:000001">
    <property type="entry name" value="Adipogenesis-associated, Mth938 domain-containing"/>
    <property type="match status" value="1"/>
</dbReference>
<accession>A0A8J7GJE1</accession>
<dbReference type="Gene3D" id="3.40.1230.10">
    <property type="entry name" value="MTH938-like"/>
    <property type="match status" value="1"/>
</dbReference>
<comment type="caution">
    <text evidence="3">The sequence shown here is derived from an EMBL/GenBank/DDBJ whole genome shotgun (WGS) entry which is preliminary data.</text>
</comment>
<dbReference type="SUPFAM" id="SSF64076">
    <property type="entry name" value="MTH938-like"/>
    <property type="match status" value="1"/>
</dbReference>
<sequence>MAAAQSPHVLTISWGVIEVEGLGTLKDAKLHPGGGRAWDWAETGTRHSPGVQPAEVEELVRHGATVVVLSRGMDLRLGVPAETVAWLEERGVVVHVLETREAVRVYNELAGSTPVGALLHSTC</sequence>
<protein>
    <submittedName>
        <fullName evidence="3">Uncharacterized protein</fullName>
    </submittedName>
</protein>
<evidence type="ECO:0000313" key="3">
    <source>
        <dbReference type="EMBL" id="MBG6137857.1"/>
    </source>
</evidence>
<dbReference type="CDD" id="cd05126">
    <property type="entry name" value="Mth938"/>
    <property type="match status" value="1"/>
</dbReference>
<dbReference type="EMBL" id="JADOUF010000001">
    <property type="protein sequence ID" value="MBG6137857.1"/>
    <property type="molecule type" value="Genomic_DNA"/>
</dbReference>
<dbReference type="PANTHER" id="PTHR15811">
    <property type="entry name" value="MTH938 DOMAIN-CONTAINING PROTEIN"/>
    <property type="match status" value="1"/>
</dbReference>
<dbReference type="RefSeq" id="WP_197004675.1">
    <property type="nucleotide sequence ID" value="NZ_BONS01000017.1"/>
</dbReference>
<name>A0A8J7GJE1_9ACTN</name>
<proteinExistence type="predicted"/>
<reference evidence="3" key="1">
    <citation type="submission" date="2020-11" db="EMBL/GenBank/DDBJ databases">
        <title>Sequencing the genomes of 1000 actinobacteria strains.</title>
        <authorList>
            <person name="Klenk H.-P."/>
        </authorList>
    </citation>
    <scope>NUCLEOTIDE SEQUENCE</scope>
    <source>
        <strain evidence="3">DSM 45356</strain>
    </source>
</reference>
<organism evidence="3 4">
    <name type="scientific">Longispora fulva</name>
    <dbReference type="NCBI Taxonomy" id="619741"/>
    <lineage>
        <taxon>Bacteria</taxon>
        <taxon>Bacillati</taxon>
        <taxon>Actinomycetota</taxon>
        <taxon>Actinomycetes</taxon>
        <taxon>Micromonosporales</taxon>
        <taxon>Micromonosporaceae</taxon>
        <taxon>Longispora</taxon>
    </lineage>
</organism>
<dbReference type="InterPro" id="IPR007523">
    <property type="entry name" value="NDUFAF3/AAMDC"/>
</dbReference>
<dbReference type="PANTHER" id="PTHR15811:SF5">
    <property type="entry name" value="MTH938 DOMAIN-CONTAINING PROTEIN"/>
    <property type="match status" value="1"/>
</dbReference>
<dbReference type="InterPro" id="IPR034096">
    <property type="entry name" value="AAMDC"/>
</dbReference>
<keyword evidence="2" id="KW-0963">Cytoplasm</keyword>
<dbReference type="Pfam" id="PF04430">
    <property type="entry name" value="DUF498"/>
    <property type="match status" value="1"/>
</dbReference>
<gene>
    <name evidence="3" type="ORF">IW245_004051</name>
</gene>
<comment type="subcellular location">
    <subcellularLocation>
        <location evidence="1">Cytoplasm</location>
    </subcellularLocation>
</comment>
<dbReference type="Proteomes" id="UP000622552">
    <property type="component" value="Unassembled WGS sequence"/>
</dbReference>
<evidence type="ECO:0000313" key="4">
    <source>
        <dbReference type="Proteomes" id="UP000622552"/>
    </source>
</evidence>
<dbReference type="InterPro" id="IPR036748">
    <property type="entry name" value="MTH938-like_sf"/>
</dbReference>
<keyword evidence="4" id="KW-1185">Reference proteome</keyword>